<dbReference type="EMBL" id="JACCCV010000002">
    <property type="protein sequence ID" value="NYF53939.1"/>
    <property type="molecule type" value="Genomic_DNA"/>
</dbReference>
<sequence length="324" mass="36203">MRIVIPGGTGQVGQILARHFHHQGHSVTVLSRSPHAAPWRVIPWDGVTLGPWIEELDRSDACINLAGRSVNCRYTPANRRTIFESRVRSTQILNQAIAAVENPPSVWLNASTATIYRHALDRPMDEATGEFGGDEPGAPDTWNFSIQVAKAWEEAFFSTPTPGTRKVALRSAMTLSPDRGGVFDVFLSLVRRGLGGTTLPGNQYVSWIHEADFIRAIEFLIERQDIAGAVNLASPHPLPNCDFLRTLRQAWGTRIGLPTARWMLEIGTFFLRTESELILKSRQVVPGRLLDSGFEFHYPGWPEASCELVTRWMASRKEMFSSQQ</sequence>
<evidence type="ECO:0000313" key="4">
    <source>
        <dbReference type="EMBL" id="NYF53939.1"/>
    </source>
</evidence>
<protein>
    <recommendedName>
        <fullName evidence="6">TIGR01777 family protein</fullName>
    </recommendedName>
</protein>
<dbReference type="InterPro" id="IPR036291">
    <property type="entry name" value="NAD(P)-bd_dom_sf"/>
</dbReference>
<dbReference type="Pfam" id="PF08338">
    <property type="entry name" value="DUF1731"/>
    <property type="match status" value="1"/>
</dbReference>
<dbReference type="Pfam" id="PF01370">
    <property type="entry name" value="Epimerase"/>
    <property type="match status" value="1"/>
</dbReference>
<dbReference type="Proteomes" id="UP000534186">
    <property type="component" value="Unassembled WGS sequence"/>
</dbReference>
<dbReference type="InterPro" id="IPR013549">
    <property type="entry name" value="DUF1731"/>
</dbReference>
<evidence type="ECO:0000313" key="5">
    <source>
        <dbReference type="Proteomes" id="UP000534186"/>
    </source>
</evidence>
<feature type="domain" description="NAD-dependent epimerase/dehydratase" evidence="2">
    <location>
        <begin position="3"/>
        <end position="231"/>
    </location>
</feature>
<comment type="caution">
    <text evidence="4">The sequence shown here is derived from an EMBL/GenBank/DDBJ whole genome shotgun (WGS) entry which is preliminary data.</text>
</comment>
<dbReference type="PANTHER" id="PTHR11092:SF0">
    <property type="entry name" value="EPIMERASE FAMILY PROTEIN SDR39U1"/>
    <property type="match status" value="1"/>
</dbReference>
<proteinExistence type="inferred from homology"/>
<reference evidence="4 5" key="1">
    <citation type="submission" date="2020-07" db="EMBL/GenBank/DDBJ databases">
        <title>Genomic Encyclopedia of Type Strains, Phase IV (KMG-V): Genome sequencing to study the core and pangenomes of soil and plant-associated prokaryotes.</title>
        <authorList>
            <person name="Whitman W."/>
        </authorList>
    </citation>
    <scope>NUCLEOTIDE SEQUENCE [LARGE SCALE GENOMIC DNA]</scope>
    <source>
        <strain evidence="4 5">M8UP30</strain>
    </source>
</reference>
<comment type="similarity">
    <text evidence="1">Belongs to the NAD(P)-dependent epimerase/dehydratase family. SDR39U1 subfamily.</text>
</comment>
<dbReference type="Gene3D" id="3.40.50.720">
    <property type="entry name" value="NAD(P)-binding Rossmann-like Domain"/>
    <property type="match status" value="1"/>
</dbReference>
<dbReference type="AlphaFoldDB" id="A0A7Y9T729"/>
<evidence type="ECO:0000259" key="3">
    <source>
        <dbReference type="Pfam" id="PF08338"/>
    </source>
</evidence>
<accession>A0A7Y9T729</accession>
<evidence type="ECO:0000256" key="1">
    <source>
        <dbReference type="ARBA" id="ARBA00009353"/>
    </source>
</evidence>
<evidence type="ECO:0000259" key="2">
    <source>
        <dbReference type="Pfam" id="PF01370"/>
    </source>
</evidence>
<dbReference type="InterPro" id="IPR001509">
    <property type="entry name" value="Epimerase_deHydtase"/>
</dbReference>
<name>A0A7Y9T729_9BACT</name>
<feature type="domain" description="DUF1731" evidence="3">
    <location>
        <begin position="261"/>
        <end position="304"/>
    </location>
</feature>
<dbReference type="NCBIfam" id="TIGR01777">
    <property type="entry name" value="yfcH"/>
    <property type="match status" value="1"/>
</dbReference>
<dbReference type="SUPFAM" id="SSF51735">
    <property type="entry name" value="NAD(P)-binding Rossmann-fold domains"/>
    <property type="match status" value="1"/>
</dbReference>
<organism evidence="4 5">
    <name type="scientific">Tunturiibacter lichenicola</name>
    <dbReference type="NCBI Taxonomy" id="2051959"/>
    <lineage>
        <taxon>Bacteria</taxon>
        <taxon>Pseudomonadati</taxon>
        <taxon>Acidobacteriota</taxon>
        <taxon>Terriglobia</taxon>
        <taxon>Terriglobales</taxon>
        <taxon>Acidobacteriaceae</taxon>
        <taxon>Tunturiibacter</taxon>
    </lineage>
</organism>
<evidence type="ECO:0008006" key="6">
    <source>
        <dbReference type="Google" id="ProtNLM"/>
    </source>
</evidence>
<dbReference type="InterPro" id="IPR010099">
    <property type="entry name" value="SDR39U1"/>
</dbReference>
<gene>
    <name evidence="4" type="ORF">HDF12_004338</name>
</gene>
<dbReference type="PANTHER" id="PTHR11092">
    <property type="entry name" value="SUGAR NUCLEOTIDE EPIMERASE RELATED"/>
    <property type="match status" value="1"/>
</dbReference>